<evidence type="ECO:0000313" key="3">
    <source>
        <dbReference type="Proteomes" id="UP000567293"/>
    </source>
</evidence>
<feature type="domain" description="SnoaL-like" evidence="1">
    <location>
        <begin position="30"/>
        <end position="133"/>
    </location>
</feature>
<evidence type="ECO:0000259" key="1">
    <source>
        <dbReference type="Pfam" id="PF13474"/>
    </source>
</evidence>
<dbReference type="Gene3D" id="3.10.450.50">
    <property type="match status" value="1"/>
</dbReference>
<gene>
    <name evidence="2" type="ORF">HRJ53_03125</name>
</gene>
<comment type="caution">
    <text evidence="2">The sequence shown here is derived from an EMBL/GenBank/DDBJ whole genome shotgun (WGS) entry which is preliminary data.</text>
</comment>
<proteinExistence type="predicted"/>
<name>A0A7V8NMV0_9BACT</name>
<protein>
    <submittedName>
        <fullName evidence="2">Nuclear transport factor 2 family protein</fullName>
    </submittedName>
</protein>
<dbReference type="Proteomes" id="UP000567293">
    <property type="component" value="Unassembled WGS sequence"/>
</dbReference>
<reference evidence="2" key="1">
    <citation type="submission" date="2020-06" db="EMBL/GenBank/DDBJ databases">
        <title>Legume-microbial interactions unlock mineral nutrients during tropical forest succession.</title>
        <authorList>
            <person name="Epihov D.Z."/>
        </authorList>
    </citation>
    <scope>NUCLEOTIDE SEQUENCE [LARGE SCALE GENOMIC DNA]</scope>
    <source>
        <strain evidence="2">Pan2503</strain>
    </source>
</reference>
<dbReference type="EMBL" id="JACDQQ010000309">
    <property type="protein sequence ID" value="MBA0083965.1"/>
    <property type="molecule type" value="Genomic_DNA"/>
</dbReference>
<dbReference type="InterPro" id="IPR032710">
    <property type="entry name" value="NTF2-like_dom_sf"/>
</dbReference>
<dbReference type="SUPFAM" id="SSF54427">
    <property type="entry name" value="NTF2-like"/>
    <property type="match status" value="1"/>
</dbReference>
<organism evidence="2 3">
    <name type="scientific">Candidatus Acidiferrum panamense</name>
    <dbReference type="NCBI Taxonomy" id="2741543"/>
    <lineage>
        <taxon>Bacteria</taxon>
        <taxon>Pseudomonadati</taxon>
        <taxon>Acidobacteriota</taxon>
        <taxon>Terriglobia</taxon>
        <taxon>Candidatus Acidiferrales</taxon>
        <taxon>Candidatus Acidiferrum</taxon>
    </lineage>
</organism>
<dbReference type="InterPro" id="IPR037401">
    <property type="entry name" value="SnoaL-like"/>
</dbReference>
<evidence type="ECO:0000313" key="2">
    <source>
        <dbReference type="EMBL" id="MBA0083965.1"/>
    </source>
</evidence>
<accession>A0A7V8NMV0</accession>
<dbReference type="AlphaFoldDB" id="A0A7V8NMV0"/>
<dbReference type="Pfam" id="PF13474">
    <property type="entry name" value="SnoaL_3"/>
    <property type="match status" value="1"/>
</dbReference>
<sequence length="148" mass="17180">MKRQILHVTTADEVHEAQLASEMQRDTARCTKAFNESDEKTFADCLDLKVVMFTTKEALYGREKVSSYFRERYFDQPSRARLEIQERAFHAIGDAVWYEYEFTIDSPRGRLRGRGVAMCKKTDGHWRMASMHHFEVAFEPSMASGGSR</sequence>
<keyword evidence="3" id="KW-1185">Reference proteome</keyword>